<keyword evidence="7" id="KW-1185">Reference proteome</keyword>
<accession>A0ABX1TCI3</accession>
<dbReference type="PANTHER" id="PTHR30085:SF2">
    <property type="entry name" value="GLUTAMATE_ASPARTATE IMPORT SOLUTE-BINDING PROTEIN"/>
    <property type="match status" value="1"/>
</dbReference>
<dbReference type="SUPFAM" id="SSF53850">
    <property type="entry name" value="Periplasmic binding protein-like II"/>
    <property type="match status" value="1"/>
</dbReference>
<comment type="similarity">
    <text evidence="1">Belongs to the bacterial solute-binding protein 3 family.</text>
</comment>
<organism evidence="6 7">
    <name type="scientific">Candidatus Accumulibacter contiguus</name>
    <dbReference type="NCBI Taxonomy" id="2954381"/>
    <lineage>
        <taxon>Bacteria</taxon>
        <taxon>Pseudomonadati</taxon>
        <taxon>Pseudomonadota</taxon>
        <taxon>Betaproteobacteria</taxon>
        <taxon>Candidatus Accumulibacter</taxon>
    </lineage>
</organism>
<evidence type="ECO:0000256" key="1">
    <source>
        <dbReference type="ARBA" id="ARBA00010333"/>
    </source>
</evidence>
<evidence type="ECO:0000256" key="4">
    <source>
        <dbReference type="SAM" id="SignalP"/>
    </source>
</evidence>
<sequence length="293" mass="32299">MTVGRSFMKLHPWVRWVATALVLGLAVPAQAAGTLDKIRASKTIALGYRESSVPFSYTGDDNQPWGYSVDLCTRVAAAIVKQLDLDELQLLWVPVTPETRIARLKSGAIDLECGSTTTTLARMEEVDFSLLTFIDGGSYLSRRAAGIKRFEDLAGKRIAVAAGTTSERMIATALLEYKVAAELVKVSDHQQGIAAMLQGKVEAYASDRSLLIGLALDSGSQNDWSIGPETFSYEPYALMMRRNDAAFRLAVNRELARLSRSREMYAIHDRWFGMLGKPGPRLESLYFLNGLPE</sequence>
<dbReference type="Pfam" id="PF00497">
    <property type="entry name" value="SBP_bac_3"/>
    <property type="match status" value="1"/>
</dbReference>
<proteinExistence type="inferred from homology"/>
<evidence type="ECO:0000313" key="7">
    <source>
        <dbReference type="Proteomes" id="UP000886469"/>
    </source>
</evidence>
<feature type="domain" description="Solute-binding protein family 3/N-terminal" evidence="5">
    <location>
        <begin position="43"/>
        <end position="275"/>
    </location>
</feature>
<reference evidence="6" key="1">
    <citation type="submission" date="2019-03" db="EMBL/GenBank/DDBJ databases">
        <title>Metabolic reconstructions from genomes of highly enriched 'Candidatus Accumulibacter' and 'Candidatus Competibacter' bioreactor populations.</title>
        <authorList>
            <person name="Annavajhala M.K."/>
            <person name="Welles L."/>
            <person name="Abbas B."/>
            <person name="Sorokin D."/>
            <person name="Park H."/>
            <person name="Van Loosdrecht M."/>
            <person name="Chandran K."/>
        </authorList>
    </citation>
    <scope>NUCLEOTIDE SEQUENCE</scope>
    <source>
        <strain evidence="6">SBR_L</strain>
    </source>
</reference>
<dbReference type="Proteomes" id="UP000886469">
    <property type="component" value="Unassembled WGS sequence"/>
</dbReference>
<dbReference type="InterPro" id="IPR051455">
    <property type="entry name" value="Bact_solute-bind_prot3"/>
</dbReference>
<dbReference type="EMBL" id="SPMX01000031">
    <property type="protein sequence ID" value="NMQ05952.1"/>
    <property type="molecule type" value="Genomic_DNA"/>
</dbReference>
<name>A0ABX1TCI3_9PROT</name>
<comment type="caution">
    <text evidence="6">The sequence shown here is derived from an EMBL/GenBank/DDBJ whole genome shotgun (WGS) entry which is preliminary data.</text>
</comment>
<dbReference type="InterPro" id="IPR001638">
    <property type="entry name" value="Solute-binding_3/MltF_N"/>
</dbReference>
<evidence type="ECO:0000259" key="5">
    <source>
        <dbReference type="SMART" id="SM00062"/>
    </source>
</evidence>
<evidence type="ECO:0000256" key="3">
    <source>
        <dbReference type="ARBA" id="ARBA00022729"/>
    </source>
</evidence>
<gene>
    <name evidence="6" type="ORF">E4Q08_12110</name>
</gene>
<dbReference type="SMART" id="SM00062">
    <property type="entry name" value="PBPb"/>
    <property type="match status" value="1"/>
</dbReference>
<keyword evidence="2" id="KW-0813">Transport</keyword>
<feature type="chain" id="PRO_5046639581" evidence="4">
    <location>
        <begin position="32"/>
        <end position="293"/>
    </location>
</feature>
<protein>
    <submittedName>
        <fullName evidence="6">Amino acid ABC transporter substrate-binding protein</fullName>
    </submittedName>
</protein>
<dbReference type="CDD" id="cd13688">
    <property type="entry name" value="PBP2_GltI_DEBP"/>
    <property type="match status" value="1"/>
</dbReference>
<keyword evidence="3 4" id="KW-0732">Signal</keyword>
<dbReference type="Gene3D" id="3.40.190.10">
    <property type="entry name" value="Periplasmic binding protein-like II"/>
    <property type="match status" value="2"/>
</dbReference>
<feature type="signal peptide" evidence="4">
    <location>
        <begin position="1"/>
        <end position="31"/>
    </location>
</feature>
<evidence type="ECO:0000313" key="6">
    <source>
        <dbReference type="EMBL" id="NMQ05952.1"/>
    </source>
</evidence>
<dbReference type="PANTHER" id="PTHR30085">
    <property type="entry name" value="AMINO ACID ABC TRANSPORTER PERMEASE"/>
    <property type="match status" value="1"/>
</dbReference>
<evidence type="ECO:0000256" key="2">
    <source>
        <dbReference type="ARBA" id="ARBA00022448"/>
    </source>
</evidence>